<keyword evidence="5 6" id="KW-0472">Membrane</keyword>
<evidence type="ECO:0000313" key="11">
    <source>
        <dbReference type="Proteomes" id="UP000000639"/>
    </source>
</evidence>
<dbReference type="InterPro" id="IPR043128">
    <property type="entry name" value="Rev_trsase/Diguanyl_cyclase"/>
</dbReference>
<dbReference type="SMART" id="SM01079">
    <property type="entry name" value="CHASE"/>
    <property type="match status" value="1"/>
</dbReference>
<gene>
    <name evidence="10" type="ordered locus">Ping_1835</name>
</gene>
<dbReference type="SMART" id="SM00267">
    <property type="entry name" value="GGDEF"/>
    <property type="match status" value="1"/>
</dbReference>
<evidence type="ECO:0000256" key="6">
    <source>
        <dbReference type="SAM" id="Phobius"/>
    </source>
</evidence>
<dbReference type="CDD" id="cd00130">
    <property type="entry name" value="PAS"/>
    <property type="match status" value="1"/>
</dbReference>
<feature type="domain" description="CHASE" evidence="8">
    <location>
        <begin position="80"/>
        <end position="308"/>
    </location>
</feature>
<dbReference type="OrthoDB" id="766410at2"/>
<dbReference type="Pfam" id="PF03924">
    <property type="entry name" value="CHASE"/>
    <property type="match status" value="1"/>
</dbReference>
<dbReference type="eggNOG" id="COG2199">
    <property type="taxonomic scope" value="Bacteria"/>
</dbReference>
<dbReference type="STRING" id="357804.Ping_1835"/>
<dbReference type="GO" id="GO:0003824">
    <property type="term" value="F:catalytic activity"/>
    <property type="evidence" value="ECO:0007669"/>
    <property type="project" value="UniProtKB-ARBA"/>
</dbReference>
<keyword evidence="3 6" id="KW-0812">Transmembrane</keyword>
<dbReference type="Gene3D" id="3.30.70.270">
    <property type="match status" value="1"/>
</dbReference>
<feature type="transmembrane region" description="Helical" evidence="6">
    <location>
        <begin position="12"/>
        <end position="36"/>
    </location>
</feature>
<evidence type="ECO:0000313" key="10">
    <source>
        <dbReference type="EMBL" id="ABM03612.1"/>
    </source>
</evidence>
<evidence type="ECO:0000256" key="3">
    <source>
        <dbReference type="ARBA" id="ARBA00022692"/>
    </source>
</evidence>
<evidence type="ECO:0000256" key="1">
    <source>
        <dbReference type="ARBA" id="ARBA00001946"/>
    </source>
</evidence>
<dbReference type="AlphaFoldDB" id="A1SVU7"/>
<dbReference type="PANTHER" id="PTHR46663">
    <property type="entry name" value="DIGUANYLATE CYCLASE DGCT-RELATED"/>
    <property type="match status" value="1"/>
</dbReference>
<dbReference type="RefSeq" id="WP_011770172.1">
    <property type="nucleotide sequence ID" value="NC_008709.1"/>
</dbReference>
<dbReference type="InterPro" id="IPR029787">
    <property type="entry name" value="Nucleotide_cyclase"/>
</dbReference>
<evidence type="ECO:0000259" key="9">
    <source>
        <dbReference type="PROSITE" id="PS50887"/>
    </source>
</evidence>
<dbReference type="eggNOG" id="COG3614">
    <property type="taxonomic scope" value="Bacteria"/>
</dbReference>
<dbReference type="CDD" id="cd01949">
    <property type="entry name" value="GGDEF"/>
    <property type="match status" value="1"/>
</dbReference>
<keyword evidence="4 6" id="KW-1133">Transmembrane helix</keyword>
<dbReference type="PROSITE" id="PS50113">
    <property type="entry name" value="PAC"/>
    <property type="match status" value="1"/>
</dbReference>
<proteinExistence type="predicted"/>
<feature type="domain" description="GGDEF" evidence="9">
    <location>
        <begin position="521"/>
        <end position="653"/>
    </location>
</feature>
<feature type="domain" description="PAC" evidence="7">
    <location>
        <begin position="437"/>
        <end position="489"/>
    </location>
</feature>
<dbReference type="FunFam" id="3.30.70.270:FF:000001">
    <property type="entry name" value="Diguanylate cyclase domain protein"/>
    <property type="match status" value="1"/>
</dbReference>
<dbReference type="Proteomes" id="UP000000639">
    <property type="component" value="Chromosome"/>
</dbReference>
<dbReference type="SUPFAM" id="SSF55073">
    <property type="entry name" value="Nucleotide cyclase"/>
    <property type="match status" value="1"/>
</dbReference>
<dbReference type="GO" id="GO:0007165">
    <property type="term" value="P:signal transduction"/>
    <property type="evidence" value="ECO:0007669"/>
    <property type="project" value="UniProtKB-ARBA"/>
</dbReference>
<dbReference type="Pfam" id="PF08447">
    <property type="entry name" value="PAS_3"/>
    <property type="match status" value="1"/>
</dbReference>
<dbReference type="Gene3D" id="3.30.450.20">
    <property type="entry name" value="PAS domain"/>
    <property type="match status" value="1"/>
</dbReference>
<dbReference type="PROSITE" id="PS50887">
    <property type="entry name" value="GGDEF"/>
    <property type="match status" value="1"/>
</dbReference>
<organism evidence="10 11">
    <name type="scientific">Psychromonas ingrahamii (strain DSM 17664 / CCUG 51855 / 37)</name>
    <dbReference type="NCBI Taxonomy" id="357804"/>
    <lineage>
        <taxon>Bacteria</taxon>
        <taxon>Pseudomonadati</taxon>
        <taxon>Pseudomonadota</taxon>
        <taxon>Gammaproteobacteria</taxon>
        <taxon>Alteromonadales</taxon>
        <taxon>Psychromonadaceae</taxon>
        <taxon>Psychromonas</taxon>
    </lineage>
</organism>
<evidence type="ECO:0000256" key="4">
    <source>
        <dbReference type="ARBA" id="ARBA00022989"/>
    </source>
</evidence>
<dbReference type="SUPFAM" id="SSF55785">
    <property type="entry name" value="PYP-like sensor domain (PAS domain)"/>
    <property type="match status" value="1"/>
</dbReference>
<name>A1SVU7_PSYIN</name>
<reference evidence="10 11" key="1">
    <citation type="submission" date="2007-01" db="EMBL/GenBank/DDBJ databases">
        <title>Complete sequence of Psychromonas ingrahamii 37.</title>
        <authorList>
            <consortium name="US DOE Joint Genome Institute"/>
            <person name="Copeland A."/>
            <person name="Lucas S."/>
            <person name="Lapidus A."/>
            <person name="Barry K."/>
            <person name="Detter J.C."/>
            <person name="Glavina del Rio T."/>
            <person name="Hammon N."/>
            <person name="Israni S."/>
            <person name="Dalin E."/>
            <person name="Tice H."/>
            <person name="Pitluck S."/>
            <person name="Thompson L.S."/>
            <person name="Brettin T."/>
            <person name="Bruce D."/>
            <person name="Han C."/>
            <person name="Tapia R."/>
            <person name="Schmutz J."/>
            <person name="Larimer F."/>
            <person name="Land M."/>
            <person name="Hauser L."/>
            <person name="Kyrpides N."/>
            <person name="Ivanova N."/>
            <person name="Staley J."/>
            <person name="Richardson P."/>
        </authorList>
    </citation>
    <scope>NUCLEOTIDE SEQUENCE [LARGE SCALE GENOMIC DNA]</scope>
    <source>
        <strain evidence="10 11">37</strain>
    </source>
</reference>
<keyword evidence="11" id="KW-1185">Reference proteome</keyword>
<sequence length="654" mass="75081">MKRSVKTEFFKFIHSTLPSWLIFSLSLCITFIAWSITTKSNQLHIQELFKFEVAQTIRSIEQRMQEYEQVLRGGVGLFKSSDHVNRLEFHHYISNLHVEKYLTGIQGIGYAVMLKPEEKDTFVNMVRLEGFNDFSVFPEGSRDKYSSILYLEPFTARNQRAFGYDMYSEEARHTAMDIARDNGDIAYSAKVKLVQENGDDLQNGFLIYLPLYRNGAPIENISQRQKELIGYVYSPFRIDNLINGILLGDEIRRINFSIYDGHSENANNLLYAPDRIGAYLPSAYKKESKPAFYVVKTIEFPGRNWTIPFYSTSVFEKSVENNLAKLVGISGIFVSVLLLIVMLNITITGKKSMQAKAELEILIDRLKAAASAGIVGIWDWDVEKNILTWDSVMYKLYGLQKSDFEDLYEAWISRVHIDDRMHIDGEIQAALRHEREYCPEFRVLWPDSSVHYIKAVSKTTFDEIGKPIRMVGVNYDITEQKKIQMRLDKEASYDHLTHLPNRRLLNDRLKQAIAFSKRTQKNLAILFIDLDGFKSINDSHGHQVGDWLLTEVSKRIQYCLRATDTVGRLGGDEFVVVLPEIYENAKEVANKILNSLEEPFVITNNGVLHISSSIGVAIYPLDAKSQTMLMECADKAMYEAKKRGRNKVVFFDVA</sequence>
<evidence type="ECO:0000259" key="7">
    <source>
        <dbReference type="PROSITE" id="PS50113"/>
    </source>
</evidence>
<comment type="cofactor">
    <cofactor evidence="1">
        <name>Mg(2+)</name>
        <dbReference type="ChEBI" id="CHEBI:18420"/>
    </cofactor>
</comment>
<dbReference type="InterPro" id="IPR042240">
    <property type="entry name" value="CHASE_sf"/>
</dbReference>
<feature type="transmembrane region" description="Helical" evidence="6">
    <location>
        <begin position="326"/>
        <end position="347"/>
    </location>
</feature>
<comment type="subcellular location">
    <subcellularLocation>
        <location evidence="2">Membrane</location>
    </subcellularLocation>
</comment>
<dbReference type="Gene3D" id="2.10.70.100">
    <property type="match status" value="1"/>
</dbReference>
<accession>A1SVU7</accession>
<dbReference type="NCBIfam" id="TIGR00254">
    <property type="entry name" value="GGDEF"/>
    <property type="match status" value="1"/>
</dbReference>
<dbReference type="PANTHER" id="PTHR46663:SF3">
    <property type="entry name" value="SLL0267 PROTEIN"/>
    <property type="match status" value="1"/>
</dbReference>
<evidence type="ECO:0000259" key="8">
    <source>
        <dbReference type="PROSITE" id="PS50839"/>
    </source>
</evidence>
<dbReference type="InterPro" id="IPR000700">
    <property type="entry name" value="PAS-assoc_C"/>
</dbReference>
<dbReference type="InterPro" id="IPR035965">
    <property type="entry name" value="PAS-like_dom_sf"/>
</dbReference>
<dbReference type="InterPro" id="IPR013655">
    <property type="entry name" value="PAS_fold_3"/>
</dbReference>
<dbReference type="InterPro" id="IPR000014">
    <property type="entry name" value="PAS"/>
</dbReference>
<dbReference type="EMBL" id="CP000510">
    <property type="protein sequence ID" value="ABM03612.1"/>
    <property type="molecule type" value="Genomic_DNA"/>
</dbReference>
<dbReference type="SMART" id="SM00091">
    <property type="entry name" value="PAS"/>
    <property type="match status" value="1"/>
</dbReference>
<dbReference type="GO" id="GO:0016020">
    <property type="term" value="C:membrane"/>
    <property type="evidence" value="ECO:0007669"/>
    <property type="project" value="UniProtKB-SubCell"/>
</dbReference>
<dbReference type="InterPro" id="IPR006189">
    <property type="entry name" value="CHASE_dom"/>
</dbReference>
<protein>
    <submittedName>
        <fullName evidence="10">Diguanylate cyclase with PAS/PAC sensor</fullName>
    </submittedName>
</protein>
<dbReference type="InterPro" id="IPR052163">
    <property type="entry name" value="DGC-Regulatory_Protein"/>
</dbReference>
<evidence type="ECO:0000256" key="5">
    <source>
        <dbReference type="ARBA" id="ARBA00023136"/>
    </source>
</evidence>
<dbReference type="KEGG" id="pin:Ping_1835"/>
<dbReference type="Gene3D" id="3.30.450.350">
    <property type="entry name" value="CHASE domain"/>
    <property type="match status" value="1"/>
</dbReference>
<evidence type="ECO:0000256" key="2">
    <source>
        <dbReference type="ARBA" id="ARBA00004370"/>
    </source>
</evidence>
<dbReference type="InterPro" id="IPR000160">
    <property type="entry name" value="GGDEF_dom"/>
</dbReference>
<dbReference type="PROSITE" id="PS50839">
    <property type="entry name" value="CHASE"/>
    <property type="match status" value="1"/>
</dbReference>
<dbReference type="Pfam" id="PF00990">
    <property type="entry name" value="GGDEF"/>
    <property type="match status" value="1"/>
</dbReference>
<dbReference type="HOGENOM" id="CLU_000445_70_59_6"/>